<feature type="region of interest" description="Disordered" evidence="1">
    <location>
        <begin position="187"/>
        <end position="216"/>
    </location>
</feature>
<dbReference type="OrthoDB" id="5405654at2759"/>
<keyword evidence="3" id="KW-1185">Reference proteome</keyword>
<dbReference type="PANTHER" id="PTHR42053:SF1">
    <property type="match status" value="1"/>
</dbReference>
<dbReference type="EMBL" id="JZBS01003065">
    <property type="protein sequence ID" value="KKK16244.1"/>
    <property type="molecule type" value="Genomic_DNA"/>
</dbReference>
<dbReference type="Proteomes" id="UP000034291">
    <property type="component" value="Unassembled WGS sequence"/>
</dbReference>
<evidence type="ECO:0000313" key="2">
    <source>
        <dbReference type="EMBL" id="KKK16244.1"/>
    </source>
</evidence>
<reference evidence="2 3" key="1">
    <citation type="submission" date="2015-02" db="EMBL/GenBank/DDBJ databases">
        <title>Draft Genome Sequences of Two Closely-Related Aflatoxigenic Aspergillus Species Obtained from the Cote d'Ivoire.</title>
        <authorList>
            <person name="Moore G.G."/>
            <person name="Beltz S.B."/>
            <person name="Mack B.M."/>
        </authorList>
    </citation>
    <scope>NUCLEOTIDE SEQUENCE [LARGE SCALE GENOMIC DNA]</scope>
    <source>
        <strain evidence="2 3">SRRC1468</strain>
    </source>
</reference>
<organism evidence="2 3">
    <name type="scientific">Aspergillus rambellii</name>
    <dbReference type="NCBI Taxonomy" id="308745"/>
    <lineage>
        <taxon>Eukaryota</taxon>
        <taxon>Fungi</taxon>
        <taxon>Dikarya</taxon>
        <taxon>Ascomycota</taxon>
        <taxon>Pezizomycotina</taxon>
        <taxon>Eurotiomycetes</taxon>
        <taxon>Eurotiomycetidae</taxon>
        <taxon>Eurotiales</taxon>
        <taxon>Aspergillaceae</taxon>
        <taxon>Aspergillus</taxon>
        <taxon>Aspergillus subgen. Nidulantes</taxon>
    </lineage>
</organism>
<name>A0A0F8U932_9EURO</name>
<feature type="region of interest" description="Disordered" evidence="1">
    <location>
        <begin position="25"/>
        <end position="159"/>
    </location>
</feature>
<dbReference type="PANTHER" id="PTHR42053">
    <property type="match status" value="1"/>
</dbReference>
<proteinExistence type="predicted"/>
<evidence type="ECO:0000313" key="3">
    <source>
        <dbReference type="Proteomes" id="UP000034291"/>
    </source>
</evidence>
<sequence length="216" mass="23636">MAPRPSLYPLKTPDNITFPSELQEYIRATSNPEPSKQRGDGKGPSVPPPRAYTEFLKALSPTFGSPPQSATTAYSNYSFNNQLPSPASSTSSASTLSFPGEMLPGTHTRSIPQSPLNEPRSAGEPGPIHHIPVSPTYSYSPRVESPKSAHPARSPYPFGERKVRYLDSSSSTTEVSIRTQHVITHTITFKRVPPLDPPPKGKRRKGNQMKSDKLRS</sequence>
<accession>A0A0F8U932</accession>
<feature type="compositionally biased region" description="Polar residues" evidence="1">
    <location>
        <begin position="62"/>
        <end position="82"/>
    </location>
</feature>
<dbReference type="AlphaFoldDB" id="A0A0F8U932"/>
<evidence type="ECO:0000256" key="1">
    <source>
        <dbReference type="SAM" id="MobiDB-lite"/>
    </source>
</evidence>
<dbReference type="STRING" id="308745.A0A0F8U932"/>
<comment type="caution">
    <text evidence="2">The sequence shown here is derived from an EMBL/GenBank/DDBJ whole genome shotgun (WGS) entry which is preliminary data.</text>
</comment>
<feature type="compositionally biased region" description="Polar residues" evidence="1">
    <location>
        <begin position="107"/>
        <end position="116"/>
    </location>
</feature>
<gene>
    <name evidence="2" type="ORF">ARAM_006281</name>
</gene>
<feature type="compositionally biased region" description="Low complexity" evidence="1">
    <location>
        <begin position="83"/>
        <end position="97"/>
    </location>
</feature>
<protein>
    <submittedName>
        <fullName evidence="2">Uncharacterized protein</fullName>
    </submittedName>
</protein>